<dbReference type="PROSITE" id="PS00134">
    <property type="entry name" value="TRYPSIN_HIS"/>
    <property type="match status" value="1"/>
</dbReference>
<dbReference type="Gene3D" id="2.40.10.10">
    <property type="entry name" value="Trypsin-like serine proteases"/>
    <property type="match status" value="2"/>
</dbReference>
<keyword evidence="2" id="KW-0732">Signal</keyword>
<dbReference type="CDD" id="cd21112">
    <property type="entry name" value="alphaLP-like"/>
    <property type="match status" value="1"/>
</dbReference>
<keyword evidence="1" id="KW-0378">Hydrolase</keyword>
<dbReference type="SUPFAM" id="SSF50494">
    <property type="entry name" value="Trypsin-like serine proteases"/>
    <property type="match status" value="1"/>
</dbReference>
<evidence type="ECO:0000313" key="4">
    <source>
        <dbReference type="Proteomes" id="UP000256869"/>
    </source>
</evidence>
<dbReference type="InterPro" id="IPR009003">
    <property type="entry name" value="Peptidase_S1_PA"/>
</dbReference>
<dbReference type="InterPro" id="IPR043504">
    <property type="entry name" value="Peptidase_S1_PA_chymotrypsin"/>
</dbReference>
<keyword evidence="1" id="KW-0720">Serine protease</keyword>
<dbReference type="EMBL" id="QRDY01000042">
    <property type="protein sequence ID" value="RED51630.1"/>
    <property type="molecule type" value="Genomic_DNA"/>
</dbReference>
<sequence>MRKYTLKAASFLLIALILLTTFQTNSFIAVAEQSKENNRNNSEDFNSKKREEYGLSTDAFTIRKLIEKYDGEKIIYEDFYMTVEEKKELDSRFSHQNEFVPKVKEKAKELLTEDDFGGLYVSQEEGGILYVGVKNLNKKNNDRLNGIKNEYKDETKVKFIDMKHSEKELTIILDKIQNKWSTYAIKGIGLQYTSLDTINNKIEIGLINNTAEAQQLFRDEYGDLFIFYKTEPSVHKEEGDTSTYVNPMQGGTNLHNYTAGNNCSAGFAAKSNAENLYWMVTAGHCYGTGALNVVYHPTQSSTNKLTLGVAVGNVRNSGKVDAMLIGVGLRSQLSNKLYYQYVGSKTLTSYATGSSEYVGQHVCIASRSNDSCGTILSTSLNYDDQTDITAANYTAIPGDSGGTIFGNGVLFGVHEGDQQLSGSTVEGYTQVENILTYFDISPILD</sequence>
<feature type="signal peptide" evidence="2">
    <location>
        <begin position="1"/>
        <end position="31"/>
    </location>
</feature>
<keyword evidence="4" id="KW-1185">Reference proteome</keyword>
<evidence type="ECO:0000256" key="2">
    <source>
        <dbReference type="SAM" id="SignalP"/>
    </source>
</evidence>
<comment type="caution">
    <text evidence="3">The sequence shown here is derived from an EMBL/GenBank/DDBJ whole genome shotgun (WGS) entry which is preliminary data.</text>
</comment>
<organism evidence="3 4">
    <name type="scientific">Cohnella lupini</name>
    <dbReference type="NCBI Taxonomy" id="1294267"/>
    <lineage>
        <taxon>Bacteria</taxon>
        <taxon>Bacillati</taxon>
        <taxon>Bacillota</taxon>
        <taxon>Bacilli</taxon>
        <taxon>Bacillales</taxon>
        <taxon>Paenibacillaceae</taxon>
        <taxon>Cohnella</taxon>
    </lineage>
</organism>
<accession>A0A3D9HQ85</accession>
<evidence type="ECO:0000313" key="3">
    <source>
        <dbReference type="EMBL" id="RED51630.1"/>
    </source>
</evidence>
<feature type="chain" id="PRO_5039181410" evidence="2">
    <location>
        <begin position="32"/>
        <end position="445"/>
    </location>
</feature>
<dbReference type="GO" id="GO:0004252">
    <property type="term" value="F:serine-type endopeptidase activity"/>
    <property type="evidence" value="ECO:0007669"/>
    <property type="project" value="InterPro"/>
</dbReference>
<keyword evidence="1" id="KW-0645">Protease</keyword>
<protein>
    <submittedName>
        <fullName evidence="3">Uncharacterized protein</fullName>
    </submittedName>
</protein>
<evidence type="ECO:0000256" key="1">
    <source>
        <dbReference type="ARBA" id="ARBA00022825"/>
    </source>
</evidence>
<dbReference type="Proteomes" id="UP000256869">
    <property type="component" value="Unassembled WGS sequence"/>
</dbReference>
<gene>
    <name evidence="3" type="ORF">DFP95_1425</name>
</gene>
<dbReference type="InterPro" id="IPR018114">
    <property type="entry name" value="TRYPSIN_HIS"/>
</dbReference>
<proteinExistence type="predicted"/>
<dbReference type="RefSeq" id="WP_115995961.1">
    <property type="nucleotide sequence ID" value="NZ_QRDY01000042.1"/>
</dbReference>
<dbReference type="OrthoDB" id="2474491at2"/>
<name>A0A3D9HQ85_9BACL</name>
<reference evidence="3 4" key="1">
    <citation type="submission" date="2018-07" db="EMBL/GenBank/DDBJ databases">
        <title>Genomic Encyclopedia of Type Strains, Phase III (KMG-III): the genomes of soil and plant-associated and newly described type strains.</title>
        <authorList>
            <person name="Whitman W."/>
        </authorList>
    </citation>
    <scope>NUCLEOTIDE SEQUENCE [LARGE SCALE GENOMIC DNA]</scope>
    <source>
        <strain evidence="3 4">CECT 8236</strain>
    </source>
</reference>
<dbReference type="AlphaFoldDB" id="A0A3D9HQ85"/>
<dbReference type="GO" id="GO:0006508">
    <property type="term" value="P:proteolysis"/>
    <property type="evidence" value="ECO:0007669"/>
    <property type="project" value="InterPro"/>
</dbReference>